<evidence type="ECO:0000313" key="3">
    <source>
        <dbReference type="EMBL" id="GAA0879143.1"/>
    </source>
</evidence>
<dbReference type="InterPro" id="IPR013538">
    <property type="entry name" value="ASHA1/2-like_C"/>
</dbReference>
<protein>
    <recommendedName>
        <fullName evidence="2">Activator of Hsp90 ATPase homologue 1/2-like C-terminal domain-containing protein</fullName>
    </recommendedName>
</protein>
<reference evidence="3 4" key="1">
    <citation type="journal article" date="2019" name="Int. J. Syst. Evol. Microbiol.">
        <title>The Global Catalogue of Microorganisms (GCM) 10K type strain sequencing project: providing services to taxonomists for standard genome sequencing and annotation.</title>
        <authorList>
            <consortium name="The Broad Institute Genomics Platform"/>
            <consortium name="The Broad Institute Genome Sequencing Center for Infectious Disease"/>
            <person name="Wu L."/>
            <person name="Ma J."/>
        </authorList>
    </citation>
    <scope>NUCLEOTIDE SEQUENCE [LARGE SCALE GENOMIC DNA]</scope>
    <source>
        <strain evidence="3 4">JCM 16112</strain>
    </source>
</reference>
<evidence type="ECO:0000259" key="2">
    <source>
        <dbReference type="Pfam" id="PF08327"/>
    </source>
</evidence>
<comment type="similarity">
    <text evidence="1">Belongs to the AHA1 family.</text>
</comment>
<dbReference type="EMBL" id="BAAAFI010000009">
    <property type="protein sequence ID" value="GAA0879143.1"/>
    <property type="molecule type" value="Genomic_DNA"/>
</dbReference>
<dbReference type="RefSeq" id="WP_343851256.1">
    <property type="nucleotide sequence ID" value="NZ_BAAAFI010000009.1"/>
</dbReference>
<dbReference type="Proteomes" id="UP001500469">
    <property type="component" value="Unassembled WGS sequence"/>
</dbReference>
<evidence type="ECO:0000256" key="1">
    <source>
        <dbReference type="ARBA" id="ARBA00006817"/>
    </source>
</evidence>
<dbReference type="SUPFAM" id="SSF55961">
    <property type="entry name" value="Bet v1-like"/>
    <property type="match status" value="1"/>
</dbReference>
<proteinExistence type="inferred from homology"/>
<gene>
    <name evidence="3" type="ORF">GCM10009119_21110</name>
</gene>
<dbReference type="Gene3D" id="3.30.530.20">
    <property type="match status" value="1"/>
</dbReference>
<dbReference type="CDD" id="cd07814">
    <property type="entry name" value="SRPBCC_CalC_Aha1-like"/>
    <property type="match status" value="1"/>
</dbReference>
<sequence>MEAIFHYFQIKAPLTKVFEGISTPKGLDLWWSKVATGKPALGELYMLSFGPGYDWSAVVSKYVLEKEFELTITDADPDWTDTKVGFTLTSKNHTTDVHFYHTGWKESNEHYRISNYCWAMYLRILKRNLEFGEEVAYEDRLHA</sequence>
<dbReference type="Pfam" id="PF08327">
    <property type="entry name" value="AHSA1"/>
    <property type="match status" value="1"/>
</dbReference>
<keyword evidence="4" id="KW-1185">Reference proteome</keyword>
<comment type="caution">
    <text evidence="3">The sequence shown here is derived from an EMBL/GenBank/DDBJ whole genome shotgun (WGS) entry which is preliminary data.</text>
</comment>
<organism evidence="3 4">
    <name type="scientific">Algoriphagus jejuensis</name>
    <dbReference type="NCBI Taxonomy" id="419934"/>
    <lineage>
        <taxon>Bacteria</taxon>
        <taxon>Pseudomonadati</taxon>
        <taxon>Bacteroidota</taxon>
        <taxon>Cytophagia</taxon>
        <taxon>Cytophagales</taxon>
        <taxon>Cyclobacteriaceae</taxon>
        <taxon>Algoriphagus</taxon>
    </lineage>
</organism>
<name>A0ABN1N0Z3_9BACT</name>
<accession>A0ABN1N0Z3</accession>
<feature type="domain" description="Activator of Hsp90 ATPase homologue 1/2-like C-terminal" evidence="2">
    <location>
        <begin position="11"/>
        <end position="130"/>
    </location>
</feature>
<evidence type="ECO:0000313" key="4">
    <source>
        <dbReference type="Proteomes" id="UP001500469"/>
    </source>
</evidence>
<dbReference type="InterPro" id="IPR023393">
    <property type="entry name" value="START-like_dom_sf"/>
</dbReference>